<dbReference type="EMBL" id="WSZK01000036">
    <property type="protein sequence ID" value="MWG36492.1"/>
    <property type="molecule type" value="Genomic_DNA"/>
</dbReference>
<accession>A0A6B0GNW0</accession>
<dbReference type="OrthoDB" id="385861at2157"/>
<dbReference type="Proteomes" id="UP000451471">
    <property type="component" value="Unassembled WGS sequence"/>
</dbReference>
<feature type="compositionally biased region" description="Basic residues" evidence="1">
    <location>
        <begin position="230"/>
        <end position="239"/>
    </location>
</feature>
<feature type="compositionally biased region" description="Basic and acidic residues" evidence="1">
    <location>
        <begin position="47"/>
        <end position="58"/>
    </location>
</feature>
<evidence type="ECO:0000256" key="1">
    <source>
        <dbReference type="SAM" id="MobiDB-lite"/>
    </source>
</evidence>
<dbReference type="AlphaFoldDB" id="A0A6B0GNW0"/>
<feature type="compositionally biased region" description="Basic and acidic residues" evidence="1">
    <location>
        <begin position="209"/>
        <end position="219"/>
    </location>
</feature>
<gene>
    <name evidence="2" type="ORF">GQS65_18715</name>
</gene>
<sequence length="239" mass="26794">MSHATADDTQLDAPYRWRPGDDDSLLDTSPHAEKTSSSTQTVTGDEPEPHRSHPHTDTDNDVNELGAFHQDIQRDPEICSGCFRQNYDVLYPWSDSKTTRAHLVRYFVPAQDTTESLPSAGDTARNPPRACVCGRIGKLRNRPLSKADALACARRLSTQLSRKDIEHNPLVLQAELQRLKSCPATTMFDEPNFDTAVQRSLARSDHSMRDALHPTHDDTTPALPEGTGRRVAHHRTRRQ</sequence>
<evidence type="ECO:0000313" key="3">
    <source>
        <dbReference type="Proteomes" id="UP000451471"/>
    </source>
</evidence>
<name>A0A6B0GNW0_9EURY</name>
<organism evidence="2 3">
    <name type="scientific">Halomarina oriensis</name>
    <dbReference type="NCBI Taxonomy" id="671145"/>
    <lineage>
        <taxon>Archaea</taxon>
        <taxon>Methanobacteriati</taxon>
        <taxon>Methanobacteriota</taxon>
        <taxon>Stenosarchaea group</taxon>
        <taxon>Halobacteria</taxon>
        <taxon>Halobacteriales</taxon>
        <taxon>Natronomonadaceae</taxon>
        <taxon>Halomarina</taxon>
    </lineage>
</organism>
<feature type="region of interest" description="Disordered" evidence="1">
    <location>
        <begin position="1"/>
        <end position="62"/>
    </location>
</feature>
<dbReference type="RefSeq" id="WP_158206148.1">
    <property type="nucleotide sequence ID" value="NZ_WSZK01000036.1"/>
</dbReference>
<feature type="region of interest" description="Disordered" evidence="1">
    <location>
        <begin position="209"/>
        <end position="239"/>
    </location>
</feature>
<evidence type="ECO:0000313" key="2">
    <source>
        <dbReference type="EMBL" id="MWG36492.1"/>
    </source>
</evidence>
<reference evidence="2 3" key="1">
    <citation type="submission" date="2019-12" db="EMBL/GenBank/DDBJ databases">
        <title>Halocatena pleomorpha gen. nov. sp. nov., an extremely halophilic archaeon of family Halobacteriaceae isolated from saltpan soil.</title>
        <authorList>
            <person name="Pal Y."/>
            <person name="Verma A."/>
            <person name="Krishnamurthi S."/>
            <person name="Kumar P."/>
        </authorList>
    </citation>
    <scope>NUCLEOTIDE SEQUENCE [LARGE SCALE GENOMIC DNA]</scope>
    <source>
        <strain evidence="2 3">JCM 16495</strain>
    </source>
</reference>
<comment type="caution">
    <text evidence="2">The sequence shown here is derived from an EMBL/GenBank/DDBJ whole genome shotgun (WGS) entry which is preliminary data.</text>
</comment>
<protein>
    <submittedName>
        <fullName evidence="2">Uncharacterized protein</fullName>
    </submittedName>
</protein>
<proteinExistence type="predicted"/>
<keyword evidence="3" id="KW-1185">Reference proteome</keyword>